<keyword evidence="4" id="KW-0645">Protease</keyword>
<name>A0A8K0FZE8_IGNLU</name>
<keyword evidence="5" id="KW-0479">Metal-binding</keyword>
<evidence type="ECO:0000256" key="9">
    <source>
        <dbReference type="SAM" id="SignalP"/>
    </source>
</evidence>
<dbReference type="GO" id="GO:0005886">
    <property type="term" value="C:plasma membrane"/>
    <property type="evidence" value="ECO:0007669"/>
    <property type="project" value="UniProtKB-SubCell"/>
</dbReference>
<keyword evidence="8" id="KW-0482">Metalloprotease</keyword>
<keyword evidence="13" id="KW-1185">Reference proteome</keyword>
<keyword evidence="9" id="KW-0732">Signal</keyword>
<dbReference type="InterPro" id="IPR008753">
    <property type="entry name" value="Peptidase_M13_N"/>
</dbReference>
<comment type="subcellular location">
    <subcellularLocation>
        <location evidence="2">Cell membrane</location>
        <topology evidence="2">Single-pass type II membrane protein</topology>
    </subcellularLocation>
</comment>
<feature type="domain" description="Peptidase M13 N-terminal" evidence="11">
    <location>
        <begin position="49"/>
        <end position="408"/>
    </location>
</feature>
<feature type="chain" id="PRO_5035444742" evidence="9">
    <location>
        <begin position="22"/>
        <end position="655"/>
    </location>
</feature>
<accession>A0A8K0FZE8</accession>
<comment type="cofactor">
    <cofactor evidence="1">
        <name>Zn(2+)</name>
        <dbReference type="ChEBI" id="CHEBI:29105"/>
    </cofactor>
</comment>
<evidence type="ECO:0000259" key="10">
    <source>
        <dbReference type="Pfam" id="PF01431"/>
    </source>
</evidence>
<comment type="caution">
    <text evidence="12">The sequence shown here is derived from an EMBL/GenBank/DDBJ whole genome shotgun (WGS) entry which is preliminary data.</text>
</comment>
<keyword evidence="7" id="KW-0862">Zinc</keyword>
<dbReference type="OrthoDB" id="6475849at2759"/>
<comment type="similarity">
    <text evidence="3">Belongs to the peptidase M13 family.</text>
</comment>
<dbReference type="SUPFAM" id="SSF55486">
    <property type="entry name" value="Metalloproteases ('zincins'), catalytic domain"/>
    <property type="match status" value="1"/>
</dbReference>
<organism evidence="12 13">
    <name type="scientific">Ignelater luminosus</name>
    <name type="common">Cucubano</name>
    <name type="synonym">Pyrophorus luminosus</name>
    <dbReference type="NCBI Taxonomy" id="2038154"/>
    <lineage>
        <taxon>Eukaryota</taxon>
        <taxon>Metazoa</taxon>
        <taxon>Ecdysozoa</taxon>
        <taxon>Arthropoda</taxon>
        <taxon>Hexapoda</taxon>
        <taxon>Insecta</taxon>
        <taxon>Pterygota</taxon>
        <taxon>Neoptera</taxon>
        <taxon>Endopterygota</taxon>
        <taxon>Coleoptera</taxon>
        <taxon>Polyphaga</taxon>
        <taxon>Elateriformia</taxon>
        <taxon>Elateroidea</taxon>
        <taxon>Elateridae</taxon>
        <taxon>Agrypninae</taxon>
        <taxon>Pyrophorini</taxon>
        <taxon>Ignelater</taxon>
    </lineage>
</organism>
<dbReference type="Pfam" id="PF05649">
    <property type="entry name" value="Peptidase_M13_N"/>
    <property type="match status" value="1"/>
</dbReference>
<dbReference type="PANTHER" id="PTHR11733:SF167">
    <property type="entry name" value="FI17812P1-RELATED"/>
    <property type="match status" value="1"/>
</dbReference>
<evidence type="ECO:0000256" key="4">
    <source>
        <dbReference type="ARBA" id="ARBA00022670"/>
    </source>
</evidence>
<dbReference type="PANTHER" id="PTHR11733">
    <property type="entry name" value="ZINC METALLOPROTEASE FAMILY M13 NEPRILYSIN-RELATED"/>
    <property type="match status" value="1"/>
</dbReference>
<evidence type="ECO:0000256" key="1">
    <source>
        <dbReference type="ARBA" id="ARBA00001947"/>
    </source>
</evidence>
<evidence type="ECO:0000256" key="3">
    <source>
        <dbReference type="ARBA" id="ARBA00007357"/>
    </source>
</evidence>
<feature type="signal peptide" evidence="9">
    <location>
        <begin position="1"/>
        <end position="21"/>
    </location>
</feature>
<dbReference type="InterPro" id="IPR000718">
    <property type="entry name" value="Peptidase_M13"/>
</dbReference>
<evidence type="ECO:0000313" key="13">
    <source>
        <dbReference type="Proteomes" id="UP000801492"/>
    </source>
</evidence>
<evidence type="ECO:0000259" key="11">
    <source>
        <dbReference type="Pfam" id="PF05649"/>
    </source>
</evidence>
<dbReference type="EMBL" id="VTPC01091008">
    <property type="protein sequence ID" value="KAF2880213.1"/>
    <property type="molecule type" value="Genomic_DNA"/>
</dbReference>
<gene>
    <name evidence="12" type="ORF">ILUMI_25963</name>
</gene>
<evidence type="ECO:0000256" key="5">
    <source>
        <dbReference type="ARBA" id="ARBA00022723"/>
    </source>
</evidence>
<reference evidence="12" key="1">
    <citation type="submission" date="2019-08" db="EMBL/GenBank/DDBJ databases">
        <title>The genome of the North American firefly Photinus pyralis.</title>
        <authorList>
            <consortium name="Photinus pyralis genome working group"/>
            <person name="Fallon T.R."/>
            <person name="Sander Lower S.E."/>
            <person name="Weng J.-K."/>
        </authorList>
    </citation>
    <scope>NUCLEOTIDE SEQUENCE</scope>
    <source>
        <strain evidence="12">TRF0915ILg1</strain>
        <tissue evidence="12">Whole body</tissue>
    </source>
</reference>
<dbReference type="Gene3D" id="3.40.390.10">
    <property type="entry name" value="Collagenase (Catalytic Domain)"/>
    <property type="match status" value="2"/>
</dbReference>
<dbReference type="GO" id="GO:0016485">
    <property type="term" value="P:protein processing"/>
    <property type="evidence" value="ECO:0007669"/>
    <property type="project" value="TreeGrafter"/>
</dbReference>
<evidence type="ECO:0000313" key="12">
    <source>
        <dbReference type="EMBL" id="KAF2880213.1"/>
    </source>
</evidence>
<dbReference type="InterPro" id="IPR042089">
    <property type="entry name" value="Peptidase_M13_dom_2"/>
</dbReference>
<dbReference type="Proteomes" id="UP000801492">
    <property type="component" value="Unassembled WGS sequence"/>
</dbReference>
<evidence type="ECO:0000256" key="7">
    <source>
        <dbReference type="ARBA" id="ARBA00022833"/>
    </source>
</evidence>
<dbReference type="InterPro" id="IPR018497">
    <property type="entry name" value="Peptidase_M13_C"/>
</dbReference>
<dbReference type="Gene3D" id="1.10.1380.10">
    <property type="entry name" value="Neutral endopeptidase , domain2"/>
    <property type="match status" value="1"/>
</dbReference>
<evidence type="ECO:0000256" key="2">
    <source>
        <dbReference type="ARBA" id="ARBA00004401"/>
    </source>
</evidence>
<dbReference type="AlphaFoldDB" id="A0A8K0FZE8"/>
<dbReference type="PROSITE" id="PS51885">
    <property type="entry name" value="NEPRILYSIN"/>
    <property type="match status" value="1"/>
</dbReference>
<sequence>MTFRVHLFITGLLFLTLKINALTPGVCTTIPCIHTASKIYQYINPNVDPCDNFYEFACGTFLQNAHGNEDLQFEIQLQKHVQHEMLELFREEIKEDDHKVAKIVKKLYNGCMNELQIKEDTLKTLRKVFEQVGGWPLLERSKWKEENFDWVNATYKLRDLGYYSELFVNLDITYIAEEHHYLLEVGHGSYPIEDLQTVTEIVMKLEPESREHVIKELESAYQLSKTLVQMWMHKPLHKEVLTVEKLQGKVPAVDWLEYINHIAGPVVQLSKDDKVSFSLDYLQPVMELIARTPKRDLANLMMWEVMKTVLSHFKDHTVACPNVGRDVCLTRAKFCARKAEAKFFPSPMEVIYNRKYLSTEKQNKIEEMAKAMKKVFVEMINDAEWLAEADKTEISEKFNTLRIQIGLPGNYFDDKIFDYADVDLGDVENGTFFDLLARAKRNLKAFKYRLVKKSDGNLPVLYYTLANSEGYRYSDNILYIPAYITRNMVYDENIPEYINYGIMGTIFGTYARHMLCLGCLDQYLGKALDLLEIKRECVQKRWGSIKIYERDVDDVLARNIAQQVAYEAYQKYVETNGEEQRLMSVNYTSNQLFWISATVRQCSPTDYTEVNYDRGMDKRSMYEVNNAISWNHKFLEDFKCSDTSRMKPTDNCKVF</sequence>
<dbReference type="InterPro" id="IPR024079">
    <property type="entry name" value="MetalloPept_cat_dom_sf"/>
</dbReference>
<dbReference type="GO" id="GO:0046872">
    <property type="term" value="F:metal ion binding"/>
    <property type="evidence" value="ECO:0007669"/>
    <property type="project" value="UniProtKB-KW"/>
</dbReference>
<protein>
    <submittedName>
        <fullName evidence="12">Uncharacterized protein</fullName>
    </submittedName>
</protein>
<proteinExistence type="inferred from homology"/>
<feature type="domain" description="Peptidase M13 C-terminal" evidence="10">
    <location>
        <begin position="556"/>
        <end position="654"/>
    </location>
</feature>
<keyword evidence="6" id="KW-0378">Hydrolase</keyword>
<dbReference type="Pfam" id="PF01431">
    <property type="entry name" value="Peptidase_M13"/>
    <property type="match status" value="1"/>
</dbReference>
<evidence type="ECO:0000256" key="8">
    <source>
        <dbReference type="ARBA" id="ARBA00023049"/>
    </source>
</evidence>
<dbReference type="GO" id="GO:0004222">
    <property type="term" value="F:metalloendopeptidase activity"/>
    <property type="evidence" value="ECO:0007669"/>
    <property type="project" value="InterPro"/>
</dbReference>
<evidence type="ECO:0000256" key="6">
    <source>
        <dbReference type="ARBA" id="ARBA00022801"/>
    </source>
</evidence>